<dbReference type="Pfam" id="PF00933">
    <property type="entry name" value="Glyco_hydro_3"/>
    <property type="match status" value="1"/>
</dbReference>
<comment type="caution">
    <text evidence="5">The sequence shown here is derived from an EMBL/GenBank/DDBJ whole genome shotgun (WGS) entry which is preliminary data.</text>
</comment>
<keyword evidence="3" id="KW-0732">Signal</keyword>
<dbReference type="Gene3D" id="3.20.20.300">
    <property type="entry name" value="Glycoside hydrolase, family 3, N-terminal domain"/>
    <property type="match status" value="1"/>
</dbReference>
<evidence type="ECO:0000256" key="2">
    <source>
        <dbReference type="ARBA" id="ARBA00022801"/>
    </source>
</evidence>
<reference evidence="5" key="1">
    <citation type="submission" date="2022-03" db="EMBL/GenBank/DDBJ databases">
        <title>Identification of a novel bacterium isolated from mangrove sediments.</title>
        <authorList>
            <person name="Pan X."/>
        </authorList>
    </citation>
    <scope>NUCLEOTIDE SEQUENCE</scope>
    <source>
        <strain evidence="5">B2637</strain>
    </source>
</reference>
<dbReference type="PANTHER" id="PTHR42715">
    <property type="entry name" value="BETA-GLUCOSIDASE"/>
    <property type="match status" value="1"/>
</dbReference>
<dbReference type="InterPro" id="IPR026891">
    <property type="entry name" value="Fn3-like"/>
</dbReference>
<dbReference type="InterPro" id="IPR001764">
    <property type="entry name" value="Glyco_hydro_3_N"/>
</dbReference>
<protein>
    <submittedName>
        <fullName evidence="5">Beta-glucosidase</fullName>
    </submittedName>
</protein>
<dbReference type="InterPro" id="IPR036881">
    <property type="entry name" value="Glyco_hydro_3_C_sf"/>
</dbReference>
<comment type="similarity">
    <text evidence="1">Belongs to the glycosyl hydrolase 3 family.</text>
</comment>
<proteinExistence type="inferred from homology"/>
<dbReference type="Gene3D" id="2.60.40.10">
    <property type="entry name" value="Immunoglobulins"/>
    <property type="match status" value="1"/>
</dbReference>
<sequence>MARRDVLSIALAGTVLIGAGSLPGTAHAQTSASSQAGALTHEDMLAARQRAEAIVAQMEPQEKTHLTWGVMPLPIRPNSPPPPEGAIPAAGFVPGIARLGIPNLTETDGPAGISYVQGLRGDFATAMPSGIALGASFDRDLAYEQGRTIGQEARAKGFNVLLAGGANLARDPRNGRTFEYIAEDPLLTGQVIGANIAGVQSNHIVSTIKHFALNGQETGRRFVDVKISDKAARESDLLAFQIGIEIGQPGSVMCAYNKVNTERGCASEYLLNKVLKTDWNYQGWVMSDWGAVPGLYAAWNGLDQQSGAGLDPDVFFDDTLLNAAKADPARMDRLDDMNARVLTGLAATGVLDHPVKPGGAIDWKAHADVALRSAQAGIVLLKNADDILPLASDAKSILVVGGNADFGVLSGGGSSQVHGEGGPAFMRPLMNSGAFASMTTEQYQRGAPLEAIRKRKPGAVVRYRPGRYASDAAALAAQMDMVIVFANQWMAEGIDVSDLGLPEGQDAMIAAIAKANPRTVVVLQTGGAVNMPWLDDVAAVIEAWYPGQEGDEAIAGALFGEFNPSGRLPITFPRTTAQLPREDVPGMIEFDPIAFGSTVDPSLKLETDYNIEGAEIGYRWNAKEGHKALFPFGYGLSYTTFRSGDLKTDGTSASFAVTNTGARAGRTLGQVYLVSRDGKPRQRLVGFERVTLRPGETKRVQVSFDPRLLAEWNGAGWTIPAGTYGFALGENAEDLGATVTVRLKARSWKD</sequence>
<dbReference type="SUPFAM" id="SSF52279">
    <property type="entry name" value="Beta-D-glucan exohydrolase, C-terminal domain"/>
    <property type="match status" value="1"/>
</dbReference>
<feature type="chain" id="PRO_5047332041" evidence="3">
    <location>
        <begin position="29"/>
        <end position="750"/>
    </location>
</feature>
<dbReference type="EMBL" id="JALHAT010000023">
    <property type="protein sequence ID" value="MCJ1961586.1"/>
    <property type="molecule type" value="Genomic_DNA"/>
</dbReference>
<keyword evidence="6" id="KW-1185">Reference proteome</keyword>
<dbReference type="InterPro" id="IPR013783">
    <property type="entry name" value="Ig-like_fold"/>
</dbReference>
<keyword evidence="2" id="KW-0378">Hydrolase</keyword>
<dbReference type="Gene3D" id="3.40.50.1700">
    <property type="entry name" value="Glycoside hydrolase family 3 C-terminal domain"/>
    <property type="match status" value="1"/>
</dbReference>
<dbReference type="InterPro" id="IPR002772">
    <property type="entry name" value="Glyco_hydro_3_C"/>
</dbReference>
<organism evidence="5 6">
    <name type="scientific">Novosphingobium mangrovi</name>
    <name type="common">ex Hu et al. 2023</name>
    <dbReference type="NCBI Taxonomy" id="2930094"/>
    <lineage>
        <taxon>Bacteria</taxon>
        <taxon>Pseudomonadati</taxon>
        <taxon>Pseudomonadota</taxon>
        <taxon>Alphaproteobacteria</taxon>
        <taxon>Sphingomonadales</taxon>
        <taxon>Sphingomonadaceae</taxon>
        <taxon>Novosphingobium</taxon>
    </lineage>
</organism>
<dbReference type="InterPro" id="IPR036962">
    <property type="entry name" value="Glyco_hydro_3_N_sf"/>
</dbReference>
<dbReference type="InterPro" id="IPR017853">
    <property type="entry name" value="GH"/>
</dbReference>
<evidence type="ECO:0000259" key="4">
    <source>
        <dbReference type="SMART" id="SM01217"/>
    </source>
</evidence>
<dbReference type="PRINTS" id="PR00133">
    <property type="entry name" value="GLHYDRLASE3"/>
</dbReference>
<feature type="signal peptide" evidence="3">
    <location>
        <begin position="1"/>
        <end position="28"/>
    </location>
</feature>
<dbReference type="PANTHER" id="PTHR42715:SF10">
    <property type="entry name" value="BETA-GLUCOSIDASE"/>
    <property type="match status" value="1"/>
</dbReference>
<evidence type="ECO:0000313" key="6">
    <source>
        <dbReference type="Proteomes" id="UP001162802"/>
    </source>
</evidence>
<evidence type="ECO:0000256" key="1">
    <source>
        <dbReference type="ARBA" id="ARBA00005336"/>
    </source>
</evidence>
<evidence type="ECO:0000256" key="3">
    <source>
        <dbReference type="SAM" id="SignalP"/>
    </source>
</evidence>
<dbReference type="RefSeq" id="WP_243800835.1">
    <property type="nucleotide sequence ID" value="NZ_JALHAT010000023.1"/>
</dbReference>
<name>A0ABT0AEG9_9SPHN</name>
<evidence type="ECO:0000313" key="5">
    <source>
        <dbReference type="EMBL" id="MCJ1961586.1"/>
    </source>
</evidence>
<dbReference type="Proteomes" id="UP001162802">
    <property type="component" value="Unassembled WGS sequence"/>
</dbReference>
<accession>A0ABT0AEG9</accession>
<gene>
    <name evidence="5" type="ORF">MTR65_12900</name>
</gene>
<dbReference type="SUPFAM" id="SSF51445">
    <property type="entry name" value="(Trans)glycosidases"/>
    <property type="match status" value="1"/>
</dbReference>
<dbReference type="Pfam" id="PF01915">
    <property type="entry name" value="Glyco_hydro_3_C"/>
    <property type="match status" value="1"/>
</dbReference>
<dbReference type="Pfam" id="PF14310">
    <property type="entry name" value="Fn3-like"/>
    <property type="match status" value="1"/>
</dbReference>
<dbReference type="InterPro" id="IPR050288">
    <property type="entry name" value="Cellulose_deg_GH3"/>
</dbReference>
<feature type="domain" description="Fibronectin type III-like" evidence="4">
    <location>
        <begin position="667"/>
        <end position="732"/>
    </location>
</feature>
<dbReference type="SMART" id="SM01217">
    <property type="entry name" value="Fn3_like"/>
    <property type="match status" value="1"/>
</dbReference>